<dbReference type="EMBL" id="HBUF01324752">
    <property type="protein sequence ID" value="CAG6695661.1"/>
    <property type="molecule type" value="Transcribed_RNA"/>
</dbReference>
<dbReference type="EC" id="2.3.1.225" evidence="8"/>
<evidence type="ECO:0000313" key="10">
    <source>
        <dbReference type="EMBL" id="CAG6606961.1"/>
    </source>
</evidence>
<keyword evidence="4 8" id="KW-1133">Transmembrane helix</keyword>
<feature type="transmembrane region" description="Helical" evidence="8">
    <location>
        <begin position="533"/>
        <end position="560"/>
    </location>
</feature>
<dbReference type="SUPFAM" id="SSF48403">
    <property type="entry name" value="Ankyrin repeat"/>
    <property type="match status" value="1"/>
</dbReference>
<keyword evidence="2 8" id="KW-0812">Transmembrane</keyword>
<evidence type="ECO:0000256" key="3">
    <source>
        <dbReference type="ARBA" id="ARBA00022737"/>
    </source>
</evidence>
<dbReference type="InterPro" id="IPR002110">
    <property type="entry name" value="Ankyrin_rpt"/>
</dbReference>
<sequence>MNDSEEFDPSCNPIPVASDGCKPQLYFGNHVCEHHHGGNSFQQVKPTPKQPKNVDYSTFDIVKATQNGALERCKQLIEAGHDVNEPDHETVTLLHWAAINNRIDIMKYFISQNATVDAIGGDLQATPLHWATRQGHLDSVVLLMQHGADPTLMDSEGSTCIHQAAQFGHTRIVAYLIAKGVNVNLQDRNGMTALMWSAYKVFSLDPTRLLITFGASTTIQDKVHGNVALHWAVYAKNHIAISTLVPHTSSLEIPNAQGLTPFMLLEENLGAPWLGKATVEKIIELKDHYNTHHNIIHRFSKSKTTRARYMAGLPFVMFGLIGLIFNTQMAYIAKLALFISVYIIMQVVGTVMFDDRLFKILPLPVYFTTKFWIYVTWLFWMAPVVSFFTSLLFFSSSGVLWYNFIKCWKGDPGVISAPQEEKFRYIIELAERGTFEPQSFCSTCLIRKPIRSKHCSICNRCVAKFDHHCPWVGNCIGAKNHKYFVGYIFSLLCMCCFTIYGVSRFWNTKCQFKLSHERDVIFVVWDMLQCDGWIGFILLNCLVHSIWITLLLACQIYQIVSLGMTTNERMNANRYQHFIANPQGQFISPFHRGRLQNFVDFTGWSCFGLFKPDRIDWTRRYEVYTEPTLLSDKYQYV</sequence>
<dbReference type="InterPro" id="IPR036770">
    <property type="entry name" value="Ankyrin_rpt-contain_sf"/>
</dbReference>
<dbReference type="PROSITE" id="PS50216">
    <property type="entry name" value="DHHC"/>
    <property type="match status" value="1"/>
</dbReference>
<keyword evidence="3" id="KW-0677">Repeat</keyword>
<dbReference type="GO" id="GO:0016020">
    <property type="term" value="C:membrane"/>
    <property type="evidence" value="ECO:0007669"/>
    <property type="project" value="UniProtKB-SubCell"/>
</dbReference>
<name>A0A8D8LKG1_9HEMI</name>
<evidence type="ECO:0000256" key="6">
    <source>
        <dbReference type="ARBA" id="ARBA00023136"/>
    </source>
</evidence>
<dbReference type="Pfam" id="PF12796">
    <property type="entry name" value="Ank_2"/>
    <property type="match status" value="1"/>
</dbReference>
<keyword evidence="6 8" id="KW-0472">Membrane</keyword>
<organism evidence="10">
    <name type="scientific">Cacopsylla melanoneura</name>
    <dbReference type="NCBI Taxonomy" id="428564"/>
    <lineage>
        <taxon>Eukaryota</taxon>
        <taxon>Metazoa</taxon>
        <taxon>Ecdysozoa</taxon>
        <taxon>Arthropoda</taxon>
        <taxon>Hexapoda</taxon>
        <taxon>Insecta</taxon>
        <taxon>Pterygota</taxon>
        <taxon>Neoptera</taxon>
        <taxon>Paraneoptera</taxon>
        <taxon>Hemiptera</taxon>
        <taxon>Sternorrhyncha</taxon>
        <taxon>Psylloidea</taxon>
        <taxon>Psyllidae</taxon>
        <taxon>Psyllinae</taxon>
        <taxon>Cacopsylla</taxon>
    </lineage>
</organism>
<evidence type="ECO:0000259" key="9">
    <source>
        <dbReference type="Pfam" id="PF01529"/>
    </source>
</evidence>
<dbReference type="Pfam" id="PF01529">
    <property type="entry name" value="DHHC"/>
    <property type="match status" value="1"/>
</dbReference>
<dbReference type="SMART" id="SM00248">
    <property type="entry name" value="ANK"/>
    <property type="match status" value="5"/>
</dbReference>
<comment type="domain">
    <text evidence="8">The DHHC domain is required for palmitoyltransferase activity.</text>
</comment>
<dbReference type="EMBL" id="HBUF01324751">
    <property type="protein sequence ID" value="CAG6695660.1"/>
    <property type="molecule type" value="Transcribed_RNA"/>
</dbReference>
<comment type="similarity">
    <text evidence="8">Belongs to the DHHC palmitoyltransferase family.</text>
</comment>
<keyword evidence="5 7" id="KW-0040">ANK repeat</keyword>
<evidence type="ECO:0000256" key="7">
    <source>
        <dbReference type="PROSITE-ProRule" id="PRU00023"/>
    </source>
</evidence>
<comment type="subcellular location">
    <subcellularLocation>
        <location evidence="1">Membrane</location>
        <topology evidence="1">Multi-pass membrane protein</topology>
    </subcellularLocation>
</comment>
<dbReference type="EMBL" id="HBUF01005920">
    <property type="protein sequence ID" value="CAG6606959.1"/>
    <property type="molecule type" value="Transcribed_RNA"/>
</dbReference>
<feature type="repeat" description="ANK" evidence="7">
    <location>
        <begin position="123"/>
        <end position="155"/>
    </location>
</feature>
<dbReference type="PANTHER" id="PTHR24161">
    <property type="entry name" value="ANK_REP_REGION DOMAIN-CONTAINING PROTEIN-RELATED"/>
    <property type="match status" value="1"/>
</dbReference>
<protein>
    <recommendedName>
        <fullName evidence="8">Palmitoyltransferase</fullName>
        <ecNumber evidence="8">2.3.1.225</ecNumber>
    </recommendedName>
</protein>
<dbReference type="EMBL" id="HBUF01005919">
    <property type="protein sequence ID" value="CAG6606956.1"/>
    <property type="molecule type" value="Transcribed_RNA"/>
</dbReference>
<accession>A0A8D8LKG1</accession>
<proteinExistence type="inferred from homology"/>
<dbReference type="EMBL" id="HBUF01324753">
    <property type="protein sequence ID" value="CAG6695662.1"/>
    <property type="molecule type" value="Transcribed_RNA"/>
</dbReference>
<evidence type="ECO:0000256" key="1">
    <source>
        <dbReference type="ARBA" id="ARBA00004141"/>
    </source>
</evidence>
<dbReference type="PROSITE" id="PS50088">
    <property type="entry name" value="ANK_REPEAT"/>
    <property type="match status" value="2"/>
</dbReference>
<feature type="transmembrane region" description="Helical" evidence="8">
    <location>
        <begin position="307"/>
        <end position="325"/>
    </location>
</feature>
<reference evidence="10" key="1">
    <citation type="submission" date="2021-05" db="EMBL/GenBank/DDBJ databases">
        <authorList>
            <person name="Alioto T."/>
            <person name="Alioto T."/>
            <person name="Gomez Garrido J."/>
        </authorList>
    </citation>
    <scope>NUCLEOTIDE SEQUENCE</scope>
</reference>
<dbReference type="Pfam" id="PF13637">
    <property type="entry name" value="Ank_4"/>
    <property type="match status" value="1"/>
</dbReference>
<dbReference type="EMBL" id="HBUF01394672">
    <property type="protein sequence ID" value="CAG6735084.1"/>
    <property type="molecule type" value="Transcribed_RNA"/>
</dbReference>
<keyword evidence="8" id="KW-0012">Acyltransferase</keyword>
<dbReference type="InterPro" id="IPR001594">
    <property type="entry name" value="Palmitoyltrfase_DHHC"/>
</dbReference>
<dbReference type="EMBL" id="HBUF01005921">
    <property type="protein sequence ID" value="CAG6606961.1"/>
    <property type="molecule type" value="Transcribed_RNA"/>
</dbReference>
<evidence type="ECO:0000256" key="8">
    <source>
        <dbReference type="RuleBase" id="RU079119"/>
    </source>
</evidence>
<keyword evidence="8 10" id="KW-0808">Transferase</keyword>
<dbReference type="AlphaFoldDB" id="A0A8D8LKG1"/>
<evidence type="ECO:0000256" key="5">
    <source>
        <dbReference type="ARBA" id="ARBA00023043"/>
    </source>
</evidence>
<dbReference type="Gene3D" id="1.25.40.20">
    <property type="entry name" value="Ankyrin repeat-containing domain"/>
    <property type="match status" value="1"/>
</dbReference>
<feature type="transmembrane region" description="Helical" evidence="8">
    <location>
        <begin position="484"/>
        <end position="506"/>
    </location>
</feature>
<feature type="domain" description="Palmitoyltransferase DHHC" evidence="9">
    <location>
        <begin position="436"/>
        <end position="572"/>
    </location>
</feature>
<evidence type="ECO:0000256" key="2">
    <source>
        <dbReference type="ARBA" id="ARBA00022692"/>
    </source>
</evidence>
<evidence type="ECO:0000256" key="4">
    <source>
        <dbReference type="ARBA" id="ARBA00022989"/>
    </source>
</evidence>
<dbReference type="PROSITE" id="PS50297">
    <property type="entry name" value="ANK_REP_REGION"/>
    <property type="match status" value="2"/>
</dbReference>
<dbReference type="EMBL" id="HBUF01394671">
    <property type="protein sequence ID" value="CAG6735083.1"/>
    <property type="molecule type" value="Transcribed_RNA"/>
</dbReference>
<feature type="transmembrane region" description="Helical" evidence="8">
    <location>
        <begin position="331"/>
        <end position="353"/>
    </location>
</feature>
<dbReference type="PANTHER" id="PTHR24161:SF85">
    <property type="entry name" value="PALMITOYLTRANSFERASE HIP14"/>
    <property type="match status" value="1"/>
</dbReference>
<feature type="repeat" description="ANK" evidence="7">
    <location>
        <begin position="156"/>
        <end position="188"/>
    </location>
</feature>
<comment type="catalytic activity">
    <reaction evidence="8">
        <text>L-cysteinyl-[protein] + hexadecanoyl-CoA = S-hexadecanoyl-L-cysteinyl-[protein] + CoA</text>
        <dbReference type="Rhea" id="RHEA:36683"/>
        <dbReference type="Rhea" id="RHEA-COMP:10131"/>
        <dbReference type="Rhea" id="RHEA-COMP:11032"/>
        <dbReference type="ChEBI" id="CHEBI:29950"/>
        <dbReference type="ChEBI" id="CHEBI:57287"/>
        <dbReference type="ChEBI" id="CHEBI:57379"/>
        <dbReference type="ChEBI" id="CHEBI:74151"/>
        <dbReference type="EC" id="2.3.1.225"/>
    </reaction>
</comment>
<dbReference type="GO" id="GO:0019706">
    <property type="term" value="F:protein-cysteine S-palmitoyltransferase activity"/>
    <property type="evidence" value="ECO:0007669"/>
    <property type="project" value="UniProtKB-EC"/>
</dbReference>